<evidence type="ECO:0000256" key="1">
    <source>
        <dbReference type="SAM" id="MobiDB-lite"/>
    </source>
</evidence>
<dbReference type="EMBL" id="UGMS01000003">
    <property type="protein sequence ID" value="STW78858.1"/>
    <property type="molecule type" value="Genomic_DNA"/>
</dbReference>
<dbReference type="InterPro" id="IPR042099">
    <property type="entry name" value="ANL_N_sf"/>
</dbReference>
<feature type="compositionally biased region" description="Basic and acidic residues" evidence="1">
    <location>
        <begin position="75"/>
        <end position="86"/>
    </location>
</feature>
<name>A0A7H4PKD5_9ENTR</name>
<dbReference type="EC" id="6.2.1.3" evidence="2"/>
<proteinExistence type="predicted"/>
<keyword evidence="2" id="KW-0436">Ligase</keyword>
<dbReference type="Gene3D" id="3.40.50.12780">
    <property type="entry name" value="N-terminal domain of ligase-like"/>
    <property type="match status" value="1"/>
</dbReference>
<organism evidence="2 3">
    <name type="scientific">Klebsiella michiganensis</name>
    <dbReference type="NCBI Taxonomy" id="1134687"/>
    <lineage>
        <taxon>Bacteria</taxon>
        <taxon>Pseudomonadati</taxon>
        <taxon>Pseudomonadota</taxon>
        <taxon>Gammaproteobacteria</taxon>
        <taxon>Enterobacterales</taxon>
        <taxon>Enterobacteriaceae</taxon>
        <taxon>Klebsiella/Raoultella group</taxon>
        <taxon>Klebsiella</taxon>
    </lineage>
</organism>
<accession>A0A7H4PKD5</accession>
<dbReference type="Proteomes" id="UP000254863">
    <property type="component" value="Unassembled WGS sequence"/>
</dbReference>
<gene>
    <name evidence="2" type="primary">fadD_2</name>
    <name evidence="2" type="ORF">NCTC11685_06175</name>
</gene>
<dbReference type="AlphaFoldDB" id="A0A7H4PKD5"/>
<evidence type="ECO:0000313" key="2">
    <source>
        <dbReference type="EMBL" id="STW78858.1"/>
    </source>
</evidence>
<evidence type="ECO:0000313" key="3">
    <source>
        <dbReference type="Proteomes" id="UP000254863"/>
    </source>
</evidence>
<dbReference type="GO" id="GO:0004467">
    <property type="term" value="F:long-chain fatty acid-CoA ligase activity"/>
    <property type="evidence" value="ECO:0007669"/>
    <property type="project" value="UniProtKB-EC"/>
</dbReference>
<dbReference type="SUPFAM" id="SSF56801">
    <property type="entry name" value="Acetyl-CoA synthetase-like"/>
    <property type="match status" value="1"/>
</dbReference>
<comment type="caution">
    <text evidence="2">The sequence shown here is derived from an EMBL/GenBank/DDBJ whole genome shotgun (WGS) entry which is preliminary data.</text>
</comment>
<feature type="region of interest" description="Disordered" evidence="1">
    <location>
        <begin position="56"/>
        <end position="86"/>
    </location>
</feature>
<reference evidence="2 3" key="1">
    <citation type="submission" date="2018-06" db="EMBL/GenBank/DDBJ databases">
        <authorList>
            <consortium name="Pathogen Informatics"/>
            <person name="Doyle S."/>
        </authorList>
    </citation>
    <scope>NUCLEOTIDE SEQUENCE [LARGE SCALE GENOMIC DNA]</scope>
    <source>
        <strain evidence="2 3">NCTC11685</strain>
    </source>
</reference>
<sequence length="86" mass="9641">MLTHRNMLANLEQVNGTYGPLLHRGKELVVTALPLYHIFALTMNCLLFIELGGPEPADHQSARYSRPGQRAGEISLHRDDRGQHPV</sequence>
<protein>
    <submittedName>
        <fullName evidence="2">Long-chain-fatty-acid--CoA ligase</fullName>
        <ecNumber evidence="2">6.2.1.3</ecNumber>
    </submittedName>
</protein>